<evidence type="ECO:0000256" key="6">
    <source>
        <dbReference type="ARBA" id="ARBA00022692"/>
    </source>
</evidence>
<proteinExistence type="inferred from homology"/>
<evidence type="ECO:0000256" key="3">
    <source>
        <dbReference type="ARBA" id="ARBA00022448"/>
    </source>
</evidence>
<dbReference type="EMBL" id="JAAIVB010000021">
    <property type="protein sequence ID" value="NEX60902.1"/>
    <property type="molecule type" value="Genomic_DNA"/>
</dbReference>
<dbReference type="PANTHER" id="PTHR30386:SF17">
    <property type="entry name" value="ALKALINE PROTEASE SECRETION PROTEIN APRE"/>
    <property type="match status" value="1"/>
</dbReference>
<keyword evidence="3 9" id="KW-0813">Transport</keyword>
<dbReference type="InterPro" id="IPR058781">
    <property type="entry name" value="HH_AprE-like"/>
</dbReference>
<sequence>MRMLFNKDGATEVVIKPADAAMVNTDATKHTRLGWWIVLAGVGGFILWAMFAPLDKGVPAPGTVMASGNRKLIQHQSGGTIEDILVKEGDKVKAGQTLVKMNDVIARSNADTARAQYITARAVESRLLAERDGKGEIAFPDELKNAKDDPRAASAMLTQQQLFSSRQMSLRSELGALDESVAGLKSQVRGLKEVLESQREQGKLVKDQLDSLRDLVKDGYVARNRVLDLERTYSQINGAVSENIGNIGRAERQIAELNLRRVQRQQDYQKEVRTQLSDTQKEAEALQSRLKALDFELNNADVKAPVDGTVVALNVFTRGGVVPPAFRMMDLLPTDDPLIVESQIPVNLIDKVHPDLPVELIFSAFNQNQTPHIPGVVTQVSADRITDERTGMPYYKMRIRVTDEGKKLLGSLQVRPGMPVEAFIKTGERTMMSYLLKPVFDRAKSSLSEE</sequence>
<dbReference type="AlphaFoldDB" id="A0A6B3SR63"/>
<organism evidence="13 14">
    <name type="scientific">Noviherbaspirillum galbum</name>
    <dbReference type="NCBI Taxonomy" id="2709383"/>
    <lineage>
        <taxon>Bacteria</taxon>
        <taxon>Pseudomonadati</taxon>
        <taxon>Pseudomonadota</taxon>
        <taxon>Betaproteobacteria</taxon>
        <taxon>Burkholderiales</taxon>
        <taxon>Oxalobacteraceae</taxon>
        <taxon>Noviherbaspirillum</taxon>
    </lineage>
</organism>
<dbReference type="Gene3D" id="2.40.30.170">
    <property type="match status" value="1"/>
</dbReference>
<dbReference type="PRINTS" id="PR01490">
    <property type="entry name" value="RTXTOXIND"/>
</dbReference>
<feature type="domain" description="AprE-like beta-barrel" evidence="12">
    <location>
        <begin position="338"/>
        <end position="427"/>
    </location>
</feature>
<dbReference type="NCBIfam" id="TIGR01843">
    <property type="entry name" value="type_I_hlyD"/>
    <property type="match status" value="1"/>
</dbReference>
<keyword evidence="7 9" id="KW-1133">Transmembrane helix</keyword>
<dbReference type="InterPro" id="IPR006144">
    <property type="entry name" value="Secretion_HlyD_CS"/>
</dbReference>
<gene>
    <name evidence="13" type="ORF">G3574_07420</name>
</gene>
<dbReference type="GO" id="GO:0009306">
    <property type="term" value="P:protein secretion"/>
    <property type="evidence" value="ECO:0007669"/>
    <property type="project" value="InterPro"/>
</dbReference>
<evidence type="ECO:0000256" key="10">
    <source>
        <dbReference type="SAM" id="Coils"/>
    </source>
</evidence>
<evidence type="ECO:0000256" key="4">
    <source>
        <dbReference type="ARBA" id="ARBA00022475"/>
    </source>
</evidence>
<comment type="caution">
    <text evidence="13">The sequence shown here is derived from an EMBL/GenBank/DDBJ whole genome shotgun (WGS) entry which is preliminary data.</text>
</comment>
<keyword evidence="14" id="KW-1185">Reference proteome</keyword>
<evidence type="ECO:0000313" key="13">
    <source>
        <dbReference type="EMBL" id="NEX60902.1"/>
    </source>
</evidence>
<evidence type="ECO:0000256" key="2">
    <source>
        <dbReference type="ARBA" id="ARBA00009477"/>
    </source>
</evidence>
<keyword evidence="6 9" id="KW-0812">Transmembrane</keyword>
<evidence type="ECO:0000256" key="7">
    <source>
        <dbReference type="ARBA" id="ARBA00022989"/>
    </source>
</evidence>
<dbReference type="Proteomes" id="UP000482155">
    <property type="component" value="Unassembled WGS sequence"/>
</dbReference>
<evidence type="ECO:0000256" key="5">
    <source>
        <dbReference type="ARBA" id="ARBA00022519"/>
    </source>
</evidence>
<dbReference type="Pfam" id="PF26002">
    <property type="entry name" value="Beta-barrel_AprE"/>
    <property type="match status" value="1"/>
</dbReference>
<keyword evidence="5 9" id="KW-0997">Cell inner membrane</keyword>
<keyword evidence="10" id="KW-0175">Coiled coil</keyword>
<evidence type="ECO:0000256" key="8">
    <source>
        <dbReference type="ARBA" id="ARBA00023136"/>
    </source>
</evidence>
<feature type="coiled-coil region" evidence="10">
    <location>
        <begin position="247"/>
        <end position="303"/>
    </location>
</feature>
<accession>A0A6B3SR63</accession>
<protein>
    <recommendedName>
        <fullName evidence="9">Membrane fusion protein (MFP) family protein</fullName>
    </recommendedName>
</protein>
<evidence type="ECO:0000259" key="11">
    <source>
        <dbReference type="Pfam" id="PF25994"/>
    </source>
</evidence>
<keyword evidence="4 9" id="KW-1003">Cell membrane</keyword>
<evidence type="ECO:0000259" key="12">
    <source>
        <dbReference type="Pfam" id="PF26002"/>
    </source>
</evidence>
<dbReference type="InterPro" id="IPR058982">
    <property type="entry name" value="Beta-barrel_AprE"/>
</dbReference>
<dbReference type="InterPro" id="IPR010129">
    <property type="entry name" value="T1SS_HlyD"/>
</dbReference>
<evidence type="ECO:0000256" key="9">
    <source>
        <dbReference type="RuleBase" id="RU365093"/>
    </source>
</evidence>
<evidence type="ECO:0000313" key="14">
    <source>
        <dbReference type="Proteomes" id="UP000482155"/>
    </source>
</evidence>
<dbReference type="Gene3D" id="2.40.50.100">
    <property type="match status" value="1"/>
</dbReference>
<reference evidence="13 14" key="1">
    <citation type="submission" date="2020-02" db="EMBL/GenBank/DDBJ databases">
        <authorList>
            <person name="Kim M.K."/>
        </authorList>
    </citation>
    <scope>NUCLEOTIDE SEQUENCE [LARGE SCALE GENOMIC DNA]</scope>
    <source>
        <strain evidence="13 14">17J57-3</strain>
    </source>
</reference>
<comment type="similarity">
    <text evidence="2 9">Belongs to the membrane fusion protein (MFP) (TC 8.A.1) family.</text>
</comment>
<dbReference type="PANTHER" id="PTHR30386">
    <property type="entry name" value="MEMBRANE FUSION SUBUNIT OF EMRAB-TOLC MULTIDRUG EFFLUX PUMP"/>
    <property type="match status" value="1"/>
</dbReference>
<dbReference type="GO" id="GO:0005886">
    <property type="term" value="C:plasma membrane"/>
    <property type="evidence" value="ECO:0007669"/>
    <property type="project" value="UniProtKB-SubCell"/>
</dbReference>
<feature type="domain" description="AprE-like long alpha-helical hairpin" evidence="11">
    <location>
        <begin position="106"/>
        <end position="293"/>
    </location>
</feature>
<dbReference type="PROSITE" id="PS00543">
    <property type="entry name" value="HLYD_FAMILY"/>
    <property type="match status" value="1"/>
</dbReference>
<dbReference type="RefSeq" id="WP_163961581.1">
    <property type="nucleotide sequence ID" value="NZ_JAAIVB010000021.1"/>
</dbReference>
<dbReference type="Pfam" id="PF25994">
    <property type="entry name" value="HH_AprE"/>
    <property type="match status" value="1"/>
</dbReference>
<keyword evidence="8 9" id="KW-0472">Membrane</keyword>
<name>A0A6B3SR63_9BURK</name>
<dbReference type="InterPro" id="IPR050739">
    <property type="entry name" value="MFP"/>
</dbReference>
<evidence type="ECO:0000256" key="1">
    <source>
        <dbReference type="ARBA" id="ARBA00004377"/>
    </source>
</evidence>
<comment type="subcellular location">
    <subcellularLocation>
        <location evidence="1 9">Cell inner membrane</location>
        <topology evidence="1 9">Single-pass membrane protein</topology>
    </subcellularLocation>
</comment>
<feature type="transmembrane region" description="Helical" evidence="9">
    <location>
        <begin position="33"/>
        <end position="51"/>
    </location>
</feature>
<dbReference type="SUPFAM" id="SSF111369">
    <property type="entry name" value="HlyD-like secretion proteins"/>
    <property type="match status" value="2"/>
</dbReference>